<evidence type="ECO:0000313" key="8">
    <source>
        <dbReference type="Proteomes" id="UP000251889"/>
    </source>
</evidence>
<feature type="domain" description="NfeD-like C-terminal" evidence="6">
    <location>
        <begin position="102"/>
        <end position="154"/>
    </location>
</feature>
<comment type="caution">
    <text evidence="7">The sequence shown here is derived from an EMBL/GenBank/DDBJ whole genome shotgun (WGS) entry which is preliminary data.</text>
</comment>
<keyword evidence="4 5" id="KW-0472">Membrane</keyword>
<proteinExistence type="predicted"/>
<protein>
    <recommendedName>
        <fullName evidence="6">NfeD-like C-terminal domain-containing protein</fullName>
    </recommendedName>
</protein>
<dbReference type="AlphaFoldDB" id="A0A364Y112"/>
<dbReference type="Pfam" id="PF01957">
    <property type="entry name" value="NfeD"/>
    <property type="match status" value="1"/>
</dbReference>
<dbReference type="EMBL" id="QMFY01000009">
    <property type="protein sequence ID" value="RAV99786.1"/>
    <property type="molecule type" value="Genomic_DNA"/>
</dbReference>
<evidence type="ECO:0000256" key="4">
    <source>
        <dbReference type="ARBA" id="ARBA00023136"/>
    </source>
</evidence>
<evidence type="ECO:0000256" key="1">
    <source>
        <dbReference type="ARBA" id="ARBA00004141"/>
    </source>
</evidence>
<comment type="subcellular location">
    <subcellularLocation>
        <location evidence="1">Membrane</location>
        <topology evidence="1">Multi-pass membrane protein</topology>
    </subcellularLocation>
</comment>
<evidence type="ECO:0000256" key="3">
    <source>
        <dbReference type="ARBA" id="ARBA00022989"/>
    </source>
</evidence>
<dbReference type="GO" id="GO:0005886">
    <property type="term" value="C:plasma membrane"/>
    <property type="evidence" value="ECO:0007669"/>
    <property type="project" value="TreeGrafter"/>
</dbReference>
<dbReference type="Proteomes" id="UP000251889">
    <property type="component" value="Unassembled WGS sequence"/>
</dbReference>
<organism evidence="7 8">
    <name type="scientific">Pseudochryseolinea flava</name>
    <dbReference type="NCBI Taxonomy" id="2059302"/>
    <lineage>
        <taxon>Bacteria</taxon>
        <taxon>Pseudomonadati</taxon>
        <taxon>Bacteroidota</taxon>
        <taxon>Cytophagia</taxon>
        <taxon>Cytophagales</taxon>
        <taxon>Fulvivirgaceae</taxon>
        <taxon>Pseudochryseolinea</taxon>
    </lineage>
</organism>
<feature type="transmembrane region" description="Helical" evidence="5">
    <location>
        <begin position="6"/>
        <end position="24"/>
    </location>
</feature>
<dbReference type="InterPro" id="IPR002810">
    <property type="entry name" value="NfeD-like_C"/>
</dbReference>
<dbReference type="Gene3D" id="2.40.50.140">
    <property type="entry name" value="Nucleic acid-binding proteins"/>
    <property type="match status" value="1"/>
</dbReference>
<dbReference type="InterPro" id="IPR012340">
    <property type="entry name" value="NA-bd_OB-fold"/>
</dbReference>
<dbReference type="PANTHER" id="PTHR33507">
    <property type="entry name" value="INNER MEMBRANE PROTEIN YBBJ"/>
    <property type="match status" value="1"/>
</dbReference>
<keyword evidence="8" id="KW-1185">Reference proteome</keyword>
<accession>A0A364Y112</accession>
<keyword evidence="3 5" id="KW-1133">Transmembrane helix</keyword>
<dbReference type="PANTHER" id="PTHR33507:SF3">
    <property type="entry name" value="INNER MEMBRANE PROTEIN YBBJ"/>
    <property type="match status" value="1"/>
</dbReference>
<evidence type="ECO:0000259" key="6">
    <source>
        <dbReference type="Pfam" id="PF01957"/>
    </source>
</evidence>
<keyword evidence="2 5" id="KW-0812">Transmembrane</keyword>
<sequence>MVMWTIILTLLLIGLALIIVELVFIPGTTVVGLLGLTFSIAAIVISYNHFGKQVGVYILLGSLLVSGVALFFSFRSNAWSAFALTSAIKSRVNEGALDFLKVGDIGVTISALRPMGKVSFNDQIIEVKTTGNYLDQGTKVKVTGLVQNQVIVEPFI</sequence>
<dbReference type="InterPro" id="IPR052165">
    <property type="entry name" value="Membrane_assoc_protease"/>
</dbReference>
<name>A0A364Y112_9BACT</name>
<reference evidence="7 8" key="1">
    <citation type="submission" date="2018-06" db="EMBL/GenBank/DDBJ databases">
        <title>Chryseolinea flavus sp. nov., a member of the phylum Bacteroidetes isolated from soil.</title>
        <authorList>
            <person name="Li Y."/>
            <person name="Wang J."/>
        </authorList>
    </citation>
    <scope>NUCLEOTIDE SEQUENCE [LARGE SCALE GENOMIC DNA]</scope>
    <source>
        <strain evidence="7 8">SDU1-6</strain>
    </source>
</reference>
<feature type="transmembrane region" description="Helical" evidence="5">
    <location>
        <begin position="31"/>
        <end position="50"/>
    </location>
</feature>
<gene>
    <name evidence="7" type="ORF">DQQ10_17230</name>
</gene>
<evidence type="ECO:0000256" key="5">
    <source>
        <dbReference type="SAM" id="Phobius"/>
    </source>
</evidence>
<evidence type="ECO:0000256" key="2">
    <source>
        <dbReference type="ARBA" id="ARBA00022692"/>
    </source>
</evidence>
<evidence type="ECO:0000313" key="7">
    <source>
        <dbReference type="EMBL" id="RAV99786.1"/>
    </source>
</evidence>
<feature type="transmembrane region" description="Helical" evidence="5">
    <location>
        <begin position="56"/>
        <end position="74"/>
    </location>
</feature>